<dbReference type="Proteomes" id="UP000253436">
    <property type="component" value="Unassembled WGS sequence"/>
</dbReference>
<accession>A0A368ZE21</accession>
<feature type="domain" description="Glycosyltransferase subfamily 4-like N-terminal" evidence="2">
    <location>
        <begin position="13"/>
        <end position="162"/>
    </location>
</feature>
<sequence length="355" mass="40074">MRILQLIDSLEAGGAERMAVNLANALILEVERSYLCATRAEGLLREGLKAEVGYLFLKRKRTLDFWALKRLLQFIKHEQITVVHAHASSYFMATLLKLVHPKLIIIWHDHYGNSEFLEQRPKTILKCCSKTFKAIITVNAVLKHWDKHNLYCKNVVFLPNFVVSYPVKKTITKLKGVTGKRVLCLANLRAQKDHITLLKGFKQVVQQFPEWTLHCVGKDFEDAYTERINTTVEALHLEESFFFYGSCKDTTAIIAQADIGVLASKSEGLPLALLEYGQGGLAVIATDVGDCHLVVPSKLHGELIPPQKPKELAKALKMFMTNIELRQQTGKRLQNFVAETFSEAASIKQILALYV</sequence>
<dbReference type="PANTHER" id="PTHR12526">
    <property type="entry name" value="GLYCOSYLTRANSFERASE"/>
    <property type="match status" value="1"/>
</dbReference>
<name>A0A368ZE21_9FLAO</name>
<dbReference type="SUPFAM" id="SSF53756">
    <property type="entry name" value="UDP-Glycosyltransferase/glycogen phosphorylase"/>
    <property type="match status" value="1"/>
</dbReference>
<keyword evidence="3" id="KW-0808">Transferase</keyword>
<dbReference type="Gene3D" id="3.40.50.2000">
    <property type="entry name" value="Glycogen Phosphorylase B"/>
    <property type="match status" value="2"/>
</dbReference>
<dbReference type="OrthoDB" id="823685at2"/>
<dbReference type="Pfam" id="PF13439">
    <property type="entry name" value="Glyco_transf_4"/>
    <property type="match status" value="1"/>
</dbReference>
<dbReference type="Pfam" id="PF00534">
    <property type="entry name" value="Glycos_transf_1"/>
    <property type="match status" value="1"/>
</dbReference>
<dbReference type="GO" id="GO:0016757">
    <property type="term" value="F:glycosyltransferase activity"/>
    <property type="evidence" value="ECO:0007669"/>
    <property type="project" value="InterPro"/>
</dbReference>
<dbReference type="AlphaFoldDB" id="A0A368ZE21"/>
<dbReference type="InterPro" id="IPR001296">
    <property type="entry name" value="Glyco_trans_1"/>
</dbReference>
<gene>
    <name evidence="3" type="ORF">DFQ08_103322</name>
</gene>
<dbReference type="EMBL" id="QPJO01000003">
    <property type="protein sequence ID" value="RCW91492.1"/>
    <property type="molecule type" value="Genomic_DNA"/>
</dbReference>
<keyword evidence="4" id="KW-1185">Reference proteome</keyword>
<evidence type="ECO:0000259" key="2">
    <source>
        <dbReference type="Pfam" id="PF13439"/>
    </source>
</evidence>
<protein>
    <submittedName>
        <fullName evidence="3">Glycosyltransferase involved in cell wall biosynthesis</fullName>
    </submittedName>
</protein>
<reference evidence="3 4" key="1">
    <citation type="submission" date="2018-07" db="EMBL/GenBank/DDBJ databases">
        <title>Genomic Encyclopedia of Type Strains, Phase III (KMG-III): the genomes of soil and plant-associated and newly described type strains.</title>
        <authorList>
            <person name="Whitman W."/>
        </authorList>
    </citation>
    <scope>NUCLEOTIDE SEQUENCE [LARGE SCALE GENOMIC DNA]</scope>
    <source>
        <strain evidence="3 4">CECT 7958</strain>
    </source>
</reference>
<organism evidence="3 4">
    <name type="scientific">Winogradskyella arenosi</name>
    <dbReference type="NCBI Taxonomy" id="533325"/>
    <lineage>
        <taxon>Bacteria</taxon>
        <taxon>Pseudomonadati</taxon>
        <taxon>Bacteroidota</taxon>
        <taxon>Flavobacteriia</taxon>
        <taxon>Flavobacteriales</taxon>
        <taxon>Flavobacteriaceae</taxon>
        <taxon>Winogradskyella</taxon>
    </lineage>
</organism>
<comment type="caution">
    <text evidence="3">The sequence shown here is derived from an EMBL/GenBank/DDBJ whole genome shotgun (WGS) entry which is preliminary data.</text>
</comment>
<evidence type="ECO:0000313" key="3">
    <source>
        <dbReference type="EMBL" id="RCW91492.1"/>
    </source>
</evidence>
<evidence type="ECO:0000313" key="4">
    <source>
        <dbReference type="Proteomes" id="UP000253436"/>
    </source>
</evidence>
<dbReference type="InterPro" id="IPR028098">
    <property type="entry name" value="Glyco_trans_4-like_N"/>
</dbReference>
<dbReference type="PANTHER" id="PTHR12526:SF630">
    <property type="entry name" value="GLYCOSYLTRANSFERASE"/>
    <property type="match status" value="1"/>
</dbReference>
<feature type="domain" description="Glycosyl transferase family 1" evidence="1">
    <location>
        <begin position="178"/>
        <end position="332"/>
    </location>
</feature>
<evidence type="ECO:0000259" key="1">
    <source>
        <dbReference type="Pfam" id="PF00534"/>
    </source>
</evidence>
<dbReference type="RefSeq" id="WP_114309999.1">
    <property type="nucleotide sequence ID" value="NZ_QPJO01000003.1"/>
</dbReference>
<proteinExistence type="predicted"/>